<dbReference type="KEGG" id="cau:Caur_2477"/>
<sequence>MDNFESPVTRQAPAWQLPLVIGGIVLLAGILAFVITGNSASTPAAVPTVVPTVETAPGHGDPANSPPAPTISVAEAYQRWQAGQVIFVDMRAGEAYQAGHLPGALSLATPDLNQRLAALTPGGIIVTYGDASRPTAGQRGAQIFRDLGYGPVAALDGGIEAWQAANLPLEQP</sequence>
<reference evidence="4" key="1">
    <citation type="journal article" date="2011" name="BMC Genomics">
        <title>Complete genome sequence of the filamentous anoxygenic phototrophic bacterium Chloroflexus aurantiacus.</title>
        <authorList>
            <person name="Tang K.H."/>
            <person name="Barry K."/>
            <person name="Chertkov O."/>
            <person name="Dalin E."/>
            <person name="Han C.S."/>
            <person name="Hauser L.J."/>
            <person name="Honchak B.M."/>
            <person name="Karbach L.E."/>
            <person name="Land M.L."/>
            <person name="Lapidus A."/>
            <person name="Larimer F.W."/>
            <person name="Mikhailova N."/>
            <person name="Pitluck S."/>
            <person name="Pierson B.K."/>
            <person name="Blankenship R.E."/>
        </authorList>
    </citation>
    <scope>NUCLEOTIDE SEQUENCE [LARGE SCALE GENOMIC DNA]</scope>
    <source>
        <strain evidence="4">ATCC 29366 / DSM 635 / J-10-fl</strain>
    </source>
</reference>
<dbReference type="EMBL" id="CP000909">
    <property type="protein sequence ID" value="ABY35684.1"/>
    <property type="molecule type" value="Genomic_DNA"/>
</dbReference>
<dbReference type="EnsemblBacteria" id="ABY35684">
    <property type="protein sequence ID" value="ABY35684"/>
    <property type="gene ID" value="Caur_2477"/>
</dbReference>
<gene>
    <name evidence="3" type="ordered locus">Caur_2477</name>
</gene>
<organism evidence="3 4">
    <name type="scientific">Chloroflexus aurantiacus (strain ATCC 29366 / DSM 635 / J-10-fl)</name>
    <dbReference type="NCBI Taxonomy" id="324602"/>
    <lineage>
        <taxon>Bacteria</taxon>
        <taxon>Bacillati</taxon>
        <taxon>Chloroflexota</taxon>
        <taxon>Chloroflexia</taxon>
        <taxon>Chloroflexales</taxon>
        <taxon>Chloroflexineae</taxon>
        <taxon>Chloroflexaceae</taxon>
        <taxon>Chloroflexus</taxon>
    </lineage>
</organism>
<dbReference type="Proteomes" id="UP000002008">
    <property type="component" value="Chromosome"/>
</dbReference>
<keyword evidence="1" id="KW-1133">Transmembrane helix</keyword>
<dbReference type="AlphaFoldDB" id="A9WHZ3"/>
<dbReference type="InParanoid" id="A9WHZ3"/>
<dbReference type="PANTHER" id="PTHR43031:SF1">
    <property type="entry name" value="PYRIDINE NUCLEOTIDE-DISULPHIDE OXIDOREDUCTASE"/>
    <property type="match status" value="1"/>
</dbReference>
<dbReference type="PROSITE" id="PS50206">
    <property type="entry name" value="RHODANESE_3"/>
    <property type="match status" value="1"/>
</dbReference>
<dbReference type="PANTHER" id="PTHR43031">
    <property type="entry name" value="FAD-DEPENDENT OXIDOREDUCTASE"/>
    <property type="match status" value="1"/>
</dbReference>
<keyword evidence="4" id="KW-1185">Reference proteome</keyword>
<accession>A9WHZ3</accession>
<dbReference type="CDD" id="cd00158">
    <property type="entry name" value="RHOD"/>
    <property type="match status" value="1"/>
</dbReference>
<dbReference type="STRING" id="324602.Caur_2477"/>
<name>A9WHZ3_CHLAA</name>
<evidence type="ECO:0000313" key="3">
    <source>
        <dbReference type="EMBL" id="ABY35684.1"/>
    </source>
</evidence>
<dbReference type="SMART" id="SM00450">
    <property type="entry name" value="RHOD"/>
    <property type="match status" value="1"/>
</dbReference>
<dbReference type="HOGENOM" id="CLU_1552546_0_0_0"/>
<dbReference type="InterPro" id="IPR036873">
    <property type="entry name" value="Rhodanese-like_dom_sf"/>
</dbReference>
<keyword evidence="1" id="KW-0812">Transmembrane</keyword>
<dbReference type="eggNOG" id="COG0607">
    <property type="taxonomic scope" value="Bacteria"/>
</dbReference>
<dbReference type="GO" id="GO:0006791">
    <property type="term" value="P:sulfur utilization"/>
    <property type="evidence" value="ECO:0000318"/>
    <property type="project" value="GO_Central"/>
</dbReference>
<dbReference type="Pfam" id="PF00581">
    <property type="entry name" value="Rhodanese"/>
    <property type="match status" value="1"/>
</dbReference>
<dbReference type="GO" id="GO:0004792">
    <property type="term" value="F:thiosulfate-cyanide sulfurtransferase activity"/>
    <property type="evidence" value="ECO:0000318"/>
    <property type="project" value="GO_Central"/>
</dbReference>
<dbReference type="InterPro" id="IPR050229">
    <property type="entry name" value="GlpE_sulfurtransferase"/>
</dbReference>
<dbReference type="InterPro" id="IPR001763">
    <property type="entry name" value="Rhodanese-like_dom"/>
</dbReference>
<protein>
    <submittedName>
        <fullName evidence="3">Rhodanese domain protein</fullName>
    </submittedName>
</protein>
<evidence type="ECO:0000256" key="1">
    <source>
        <dbReference type="SAM" id="Phobius"/>
    </source>
</evidence>
<dbReference type="PATRIC" id="fig|324602.8.peg.2792"/>
<feature type="transmembrane region" description="Helical" evidence="1">
    <location>
        <begin position="15"/>
        <end position="35"/>
    </location>
</feature>
<dbReference type="InterPro" id="IPR001307">
    <property type="entry name" value="Thiosulphate_STrfase_CS"/>
</dbReference>
<dbReference type="Gene3D" id="3.40.250.10">
    <property type="entry name" value="Rhodanese-like domain"/>
    <property type="match status" value="1"/>
</dbReference>
<dbReference type="PROSITE" id="PS00380">
    <property type="entry name" value="RHODANESE_1"/>
    <property type="match status" value="1"/>
</dbReference>
<proteinExistence type="predicted"/>
<evidence type="ECO:0000259" key="2">
    <source>
        <dbReference type="PROSITE" id="PS50206"/>
    </source>
</evidence>
<dbReference type="SUPFAM" id="SSF52821">
    <property type="entry name" value="Rhodanese/Cell cycle control phosphatase"/>
    <property type="match status" value="1"/>
</dbReference>
<dbReference type="RefSeq" id="WP_012258337.1">
    <property type="nucleotide sequence ID" value="NC_010175.1"/>
</dbReference>
<feature type="domain" description="Rhodanese" evidence="2">
    <location>
        <begin position="81"/>
        <end position="171"/>
    </location>
</feature>
<keyword evidence="1" id="KW-0472">Membrane</keyword>
<evidence type="ECO:0000313" key="4">
    <source>
        <dbReference type="Proteomes" id="UP000002008"/>
    </source>
</evidence>